<dbReference type="InterPro" id="IPR006439">
    <property type="entry name" value="HAD-SF_hydro_IA"/>
</dbReference>
<dbReference type="Gene3D" id="3.40.50.1000">
    <property type="entry name" value="HAD superfamily/HAD-like"/>
    <property type="match status" value="1"/>
</dbReference>
<dbReference type="PANTHER" id="PTHR43611">
    <property type="entry name" value="ALPHA-D-GLUCOSE 1-PHOSPHATE PHOSPHATASE"/>
    <property type="match status" value="1"/>
</dbReference>
<dbReference type="SFLD" id="SFLDS00003">
    <property type="entry name" value="Haloacid_Dehalogenase"/>
    <property type="match status" value="1"/>
</dbReference>
<sequence>MKNIRIVIFDIDGVLLDGEAKEKYFAEKTHKLLSKNGFNIKKSEFDSTWKGLCTVAIRKGLSITEMRRMLFRKFKIPQSLLAEYEEIDKRSLKFVRPTENYIGKQLKKLKKDGYIVAALSNTLYSSDEKGKILKLAGLGDTIDKIFVATEIRHRKPESKAYYAVLDYFGVTPPEAIFVGHSEYEIKGAKKVGLHTISYKGYKKADFYASKFSQIPEYIKLAPQ</sequence>
<dbReference type="GO" id="GO:0016787">
    <property type="term" value="F:hydrolase activity"/>
    <property type="evidence" value="ECO:0007669"/>
    <property type="project" value="UniProtKB-KW"/>
</dbReference>
<dbReference type="InterPro" id="IPR036412">
    <property type="entry name" value="HAD-like_sf"/>
</dbReference>
<dbReference type="PRINTS" id="PR00413">
    <property type="entry name" value="HADHALOGNASE"/>
</dbReference>
<evidence type="ECO:0000313" key="3">
    <source>
        <dbReference type="Proteomes" id="UP000332487"/>
    </source>
</evidence>
<protein>
    <submittedName>
        <fullName evidence="2">HAD-superfamily hydrolase, subfamily IA, variant 1</fullName>
    </submittedName>
</protein>
<gene>
    <name evidence="2" type="ORF">UNLARM2_0773</name>
</gene>
<dbReference type="Proteomes" id="UP000332487">
    <property type="component" value="Unassembled WGS sequence"/>
</dbReference>
<dbReference type="SUPFAM" id="SSF56784">
    <property type="entry name" value="HAD-like"/>
    <property type="match status" value="1"/>
</dbReference>
<proteinExistence type="inferred from homology"/>
<dbReference type="AlphaFoldDB" id="C7DI81"/>
<dbReference type="InterPro" id="IPR023214">
    <property type="entry name" value="HAD_sf"/>
</dbReference>
<organism evidence="2 3">
    <name type="scientific">Candidatus Micrarchaeum acidiphilum ARMAN-2</name>
    <dbReference type="NCBI Taxonomy" id="425595"/>
    <lineage>
        <taxon>Archaea</taxon>
        <taxon>Candidatus Micrarchaeota</taxon>
        <taxon>Candidatus Micrarchaeia</taxon>
        <taxon>Candidatus Micrarchaeales</taxon>
        <taxon>Candidatus Micrarchaeaceae</taxon>
        <taxon>Candidatus Micrarchaeum</taxon>
    </lineage>
</organism>
<dbReference type="Pfam" id="PF13419">
    <property type="entry name" value="HAD_2"/>
    <property type="match status" value="1"/>
</dbReference>
<evidence type="ECO:0000313" key="2">
    <source>
        <dbReference type="EMBL" id="EET89655.1"/>
    </source>
</evidence>
<keyword evidence="3" id="KW-1185">Reference proteome</keyword>
<dbReference type="InterPro" id="IPR041492">
    <property type="entry name" value="HAD_2"/>
</dbReference>
<dbReference type="EMBL" id="GG697241">
    <property type="protein sequence ID" value="EET89655.1"/>
    <property type="molecule type" value="Genomic_DNA"/>
</dbReference>
<reference evidence="2 3" key="2">
    <citation type="journal article" date="2010" name="Proc. Natl. Acad. Sci. U.S.A.">
        <title>Enigmatic, ultrasmall, uncultivated Archaea.</title>
        <authorList>
            <person name="Baker B.J."/>
            <person name="Comolli L.R."/>
            <person name="Dick G.J."/>
            <person name="Hauser L.J."/>
            <person name="Hyatt D."/>
            <person name="Dill B.D."/>
            <person name="Land M.L."/>
            <person name="Verberkmoes N.C."/>
            <person name="Hettich R.L."/>
            <person name="Banfield J.F."/>
        </authorList>
    </citation>
    <scope>NUCLEOTIDE SEQUENCE [LARGE SCALE GENOMIC DNA]</scope>
    <source>
        <strain evidence="2">ARMAN-2</strain>
    </source>
</reference>
<dbReference type="NCBIfam" id="TIGR01549">
    <property type="entry name" value="HAD-SF-IA-v1"/>
    <property type="match status" value="1"/>
</dbReference>
<dbReference type="SFLD" id="SFLDG01129">
    <property type="entry name" value="C1.5:_HAD__Beta-PGM__Phosphata"/>
    <property type="match status" value="1"/>
</dbReference>
<name>C7DI81_MICA2</name>
<comment type="similarity">
    <text evidence="1">Belongs to the HAD-like hydrolase superfamily.</text>
</comment>
<evidence type="ECO:0000256" key="1">
    <source>
        <dbReference type="ARBA" id="ARBA00007958"/>
    </source>
</evidence>
<accession>C7DI81</accession>
<dbReference type="Gene3D" id="1.10.150.520">
    <property type="match status" value="1"/>
</dbReference>
<dbReference type="PANTHER" id="PTHR43611:SF3">
    <property type="entry name" value="FLAVIN MONONUCLEOTIDE HYDROLASE 1, CHLOROPLATIC"/>
    <property type="match status" value="1"/>
</dbReference>
<reference evidence="2 3" key="1">
    <citation type="journal article" date="2009" name="Genome Biol.">
        <title>Community-wide analysis of microbial genome sequence signatures.</title>
        <authorList>
            <person name="Dick G.J."/>
            <person name="Andersson A.F."/>
            <person name="Baker B.J."/>
            <person name="Simmons S.L."/>
            <person name="Thomas B.C."/>
            <person name="Yelton A.P."/>
            <person name="Banfield J.F."/>
        </authorList>
    </citation>
    <scope>NUCLEOTIDE SEQUENCE [LARGE SCALE GENOMIC DNA]</scope>
    <source>
        <strain evidence="2">ARMAN-2</strain>
    </source>
</reference>
<keyword evidence="2" id="KW-0378">Hydrolase</keyword>